<dbReference type="RefSeq" id="XP_024326566.1">
    <property type="nucleotide sequence ID" value="XM_024465751.1"/>
</dbReference>
<feature type="compositionally biased region" description="Polar residues" evidence="3">
    <location>
        <begin position="629"/>
        <end position="647"/>
    </location>
</feature>
<feature type="compositionally biased region" description="Low complexity" evidence="3">
    <location>
        <begin position="740"/>
        <end position="759"/>
    </location>
</feature>
<feature type="compositionally biased region" description="Basic residues" evidence="3">
    <location>
        <begin position="264"/>
        <end position="280"/>
    </location>
</feature>
<dbReference type="Pfam" id="PF00653">
    <property type="entry name" value="BIR"/>
    <property type="match status" value="2"/>
</dbReference>
<feature type="compositionally biased region" description="Basic residues" evidence="3">
    <location>
        <begin position="669"/>
        <end position="688"/>
    </location>
</feature>
<dbReference type="PANTHER" id="PTHR46771:SF5">
    <property type="entry name" value="DETERIN"/>
    <property type="match status" value="1"/>
</dbReference>
<dbReference type="CDD" id="cd00022">
    <property type="entry name" value="BIR"/>
    <property type="match status" value="1"/>
</dbReference>
<protein>
    <submittedName>
        <fullName evidence="4">Uncharacterized protein</fullName>
    </submittedName>
</protein>
<dbReference type="InterPro" id="IPR051190">
    <property type="entry name" value="Baculoviral_IAP"/>
</dbReference>
<evidence type="ECO:0000256" key="2">
    <source>
        <dbReference type="ARBA" id="ARBA00022833"/>
    </source>
</evidence>
<dbReference type="VEuPathDB" id="FungiDB:GMDG_01461"/>
<feature type="compositionally biased region" description="Low complexity" evidence="3">
    <location>
        <begin position="784"/>
        <end position="795"/>
    </location>
</feature>
<feature type="region of interest" description="Disordered" evidence="3">
    <location>
        <begin position="211"/>
        <end position="233"/>
    </location>
</feature>
<dbReference type="SMART" id="SM00238">
    <property type="entry name" value="BIR"/>
    <property type="match status" value="2"/>
</dbReference>
<reference evidence="4" key="1">
    <citation type="submission" date="2016-03" db="EMBL/GenBank/DDBJ databases">
        <title>Updated assembly of Pseudogymnoascus destructans, the fungus causing white-nose syndrome of bats.</title>
        <authorList>
            <person name="Palmer J.M."/>
            <person name="Drees K.P."/>
            <person name="Foster J.T."/>
            <person name="Lindner D.L."/>
        </authorList>
    </citation>
    <scope>NUCLEOTIDE SEQUENCE [LARGE SCALE GENOMIC DNA]</scope>
    <source>
        <strain evidence="4">20631-21</strain>
    </source>
</reference>
<dbReference type="Gene3D" id="1.10.1170.10">
    <property type="entry name" value="Inhibitor Of Apoptosis Protein (2mihbC-IAP-1), Chain A"/>
    <property type="match status" value="2"/>
</dbReference>
<feature type="compositionally biased region" description="Acidic residues" evidence="3">
    <location>
        <begin position="286"/>
        <end position="299"/>
    </location>
</feature>
<organism evidence="4">
    <name type="scientific">Pseudogymnoascus destructans</name>
    <dbReference type="NCBI Taxonomy" id="655981"/>
    <lineage>
        <taxon>Eukaryota</taxon>
        <taxon>Fungi</taxon>
        <taxon>Dikarya</taxon>
        <taxon>Ascomycota</taxon>
        <taxon>Pezizomycotina</taxon>
        <taxon>Leotiomycetes</taxon>
        <taxon>Thelebolales</taxon>
        <taxon>Thelebolaceae</taxon>
        <taxon>Pseudogymnoascus</taxon>
    </lineage>
</organism>
<feature type="compositionally biased region" description="Pro residues" evidence="3">
    <location>
        <begin position="760"/>
        <end position="783"/>
    </location>
</feature>
<feature type="compositionally biased region" description="Low complexity" evidence="3">
    <location>
        <begin position="619"/>
        <end position="628"/>
    </location>
</feature>
<dbReference type="EMBL" id="KV441389">
    <property type="protein sequence ID" value="OAF61290.1"/>
    <property type="molecule type" value="Genomic_DNA"/>
</dbReference>
<feature type="compositionally biased region" description="Basic residues" evidence="3">
    <location>
        <begin position="609"/>
        <end position="618"/>
    </location>
</feature>
<feature type="compositionally biased region" description="Polar residues" evidence="3">
    <location>
        <begin position="377"/>
        <end position="388"/>
    </location>
</feature>
<keyword evidence="2" id="KW-0862">Zinc</keyword>
<dbReference type="PANTHER" id="PTHR46771">
    <property type="entry name" value="DETERIN"/>
    <property type="match status" value="1"/>
</dbReference>
<feature type="compositionally biased region" description="Basic and acidic residues" evidence="3">
    <location>
        <begin position="572"/>
        <end position="595"/>
    </location>
</feature>
<evidence type="ECO:0000313" key="4">
    <source>
        <dbReference type="EMBL" id="OAF61290.1"/>
    </source>
</evidence>
<feature type="compositionally biased region" description="Low complexity" evidence="3">
    <location>
        <begin position="499"/>
        <end position="520"/>
    </location>
</feature>
<dbReference type="GO" id="GO:0046872">
    <property type="term" value="F:metal ion binding"/>
    <property type="evidence" value="ECO:0007669"/>
    <property type="project" value="UniProtKB-KW"/>
</dbReference>
<keyword evidence="1" id="KW-0479">Metal-binding</keyword>
<feature type="compositionally biased region" description="Low complexity" evidence="3">
    <location>
        <begin position="694"/>
        <end position="703"/>
    </location>
</feature>
<feature type="region of interest" description="Disordered" evidence="3">
    <location>
        <begin position="21"/>
        <end position="42"/>
    </location>
</feature>
<dbReference type="GeneID" id="36285167"/>
<dbReference type="PROSITE" id="PS50143">
    <property type="entry name" value="BIR_REPEAT_2"/>
    <property type="match status" value="2"/>
</dbReference>
<dbReference type="AlphaFoldDB" id="A0A177AHL1"/>
<accession>A0A177AHL1</accession>
<dbReference type="InterPro" id="IPR001370">
    <property type="entry name" value="BIR_rpt"/>
</dbReference>
<sequence>MAADVPDQYYTEVARLESFHTAQPLPKRRGSNATGRAPKSMKWPHSWLGPEQLAAAGFFFLPSHENPDNVKCFLCRESICGWEKGDNPLEEHLKLSPGCGWAVTSCIEARLGDMHLENPMSTRMVEARKATFGDRWPHEGKKGWKCKTKQLVEAGWIHKPTPEGDDYAECVYCTLALDGWEPADKPFREHHARSQDCAFFTLCNQPESPIAKKAAKGRKPRASKTSRLSTQSAFTEAPSIVDIVDMEVDEGDSVMTTATTASKSTRKAPKGKKAPVKGRKKKEEPIEVSELPEPEDEVDVLAVEQPKPKRGKKRASEAMEDTASVIEAEAPPPKRRTRGSIAVQDSVMGDVSMEEATITELPAKKAAPKRKGRQSKTSRQVSTASQASLRAHVPDDDEIDKMLQDDLKRPLSDEEDAVETKPVVHEEPKASVAPTRRATRTSKIAKTDHDIFSAADAEIDEAALEAELEAMEIEESKPLPKARGAKANQPRKVSAKQTAAAKRAAQAAAEAAEAAAVAELEAAEAELAHAQAEEAAAAELEAAEADLARAQAEEAAAAEREAAEAEAEEAAAAEREAAEAEAKAEAEARRIKAEQAELEQQLKPAPKARAGRTSKAKAAKPAPTRATRGSTMSIESMVSALSHQDGSIATAHDDSGNETDASQATVVRGGKKRGSTMTKKAKGSKKAPIRNIEDIIQPSIEEPQPQEDEPAPPPQRHRAAVSERVANIEDRVKSPPPQVVAPKPAKSRAAATKAKGKAPAPAPAPASPSPLPEAEPVEEPTPQPAARARAASITPSPSPQSSDAENRPPSPRPNASAEQVSPVRIALAATPGTPSRRNVVAGLKSVEPWVGVDLDDVFGCLRSAEREKENFVVGGAKGGLGRGELTAEERGMTVEEWVGWNARVAEERLRRECERMVGCFEREGGRAMRALEGVEVVE</sequence>
<dbReference type="Proteomes" id="UP000077154">
    <property type="component" value="Unassembled WGS sequence"/>
</dbReference>
<dbReference type="eggNOG" id="KOG1101">
    <property type="taxonomic scope" value="Eukaryota"/>
</dbReference>
<proteinExistence type="predicted"/>
<feature type="compositionally biased region" description="Basic residues" evidence="3">
    <location>
        <begin position="366"/>
        <end position="376"/>
    </location>
</feature>
<name>A0A177AHL1_9PEZI</name>
<dbReference type="SUPFAM" id="SSF57924">
    <property type="entry name" value="Inhibitor of apoptosis (IAP) repeat"/>
    <property type="match status" value="2"/>
</dbReference>
<feature type="region of interest" description="Disordered" evidence="3">
    <location>
        <begin position="470"/>
        <end position="821"/>
    </location>
</feature>
<feature type="compositionally biased region" description="Low complexity" evidence="3">
    <location>
        <begin position="528"/>
        <end position="540"/>
    </location>
</feature>
<evidence type="ECO:0000256" key="1">
    <source>
        <dbReference type="ARBA" id="ARBA00022723"/>
    </source>
</evidence>
<feature type="compositionally biased region" description="Basic residues" evidence="3">
    <location>
        <begin position="213"/>
        <end position="224"/>
    </location>
</feature>
<feature type="region of interest" description="Disordered" evidence="3">
    <location>
        <begin position="257"/>
        <end position="447"/>
    </location>
</feature>
<gene>
    <name evidence="4" type="ORF">VC83_02081</name>
</gene>
<evidence type="ECO:0000256" key="3">
    <source>
        <dbReference type="SAM" id="MobiDB-lite"/>
    </source>
</evidence>
<dbReference type="OrthoDB" id="2196114at2759"/>
<feature type="compositionally biased region" description="Basic and acidic residues" evidence="3">
    <location>
        <begin position="400"/>
        <end position="429"/>
    </location>
</feature>